<dbReference type="Pfam" id="PF07737">
    <property type="entry name" value="ATLF"/>
    <property type="match status" value="1"/>
</dbReference>
<dbReference type="AlphaFoldDB" id="A0A173SNS7"/>
<dbReference type="GO" id="GO:0005576">
    <property type="term" value="C:extracellular region"/>
    <property type="evidence" value="ECO:0007669"/>
    <property type="project" value="UniProtKB-SubCell"/>
</dbReference>
<dbReference type="EMBL" id="CYXT01000009">
    <property type="protein sequence ID" value="CUM92142.1"/>
    <property type="molecule type" value="Genomic_DNA"/>
</dbReference>
<keyword evidence="2" id="KW-0964">Secreted</keyword>
<dbReference type="SUPFAM" id="SSF55486">
    <property type="entry name" value="Metalloproteases ('zincins'), catalytic domain"/>
    <property type="match status" value="1"/>
</dbReference>
<dbReference type="PROSITE" id="PS51995">
    <property type="entry name" value="ATLF"/>
    <property type="match status" value="1"/>
</dbReference>
<evidence type="ECO:0000313" key="4">
    <source>
        <dbReference type="EMBL" id="CUM92142.1"/>
    </source>
</evidence>
<proteinExistence type="predicted"/>
<dbReference type="RefSeq" id="WP_044924921.1">
    <property type="nucleotide sequence ID" value="NZ_CACRSX010000039.1"/>
</dbReference>
<sequence>MKKKVMVGLVSVVVAVALVFGGVTFYNNRQQEKFEKQMASYESVDTMQHPSEATTSIDGIQVPLGKKPKVTTKKTTKKSTRIQKLKKKASRSKITTRRTTKRRTTTSQNHSRRKVVNTKVVKTQKDYDKKGSKKRTIKTVVQTTIKTTTVELSQMSGVSGTTLRTLGSQADGKILNAFEDLKFKMVIDKNAEATGVFSVKSHKIALQSARSSVLLHELGHFANFLAGDKVGTSQWKSIYNAEKNKYDGYNKAYAIKSASEYFAESYKDYKEHPSALRSKRPRTYQFVKSTIDGITDSDVQNIKDTYGEYWGL</sequence>
<evidence type="ECO:0000256" key="2">
    <source>
        <dbReference type="ARBA" id="ARBA00022525"/>
    </source>
</evidence>
<dbReference type="InterPro" id="IPR047568">
    <property type="entry name" value="ATLF-like_dom"/>
</dbReference>
<dbReference type="GO" id="GO:0008237">
    <property type="term" value="F:metallopeptidase activity"/>
    <property type="evidence" value="ECO:0007669"/>
    <property type="project" value="InterPro"/>
</dbReference>
<evidence type="ECO:0000256" key="3">
    <source>
        <dbReference type="SAM" id="MobiDB-lite"/>
    </source>
</evidence>
<name>A0A173SNS7_ANAHA</name>
<dbReference type="InterPro" id="IPR014781">
    <property type="entry name" value="Anthrax_toxin_lethal/edema_N/C"/>
</dbReference>
<feature type="compositionally biased region" description="Polar residues" evidence="3">
    <location>
        <begin position="45"/>
        <end position="58"/>
    </location>
</feature>
<feature type="compositionally biased region" description="Basic residues" evidence="3">
    <location>
        <begin position="66"/>
        <end position="114"/>
    </location>
</feature>
<dbReference type="Proteomes" id="UP000095598">
    <property type="component" value="Unassembled WGS sequence"/>
</dbReference>
<organism evidence="4 5">
    <name type="scientific">Anaerostipes hadrus</name>
    <dbReference type="NCBI Taxonomy" id="649756"/>
    <lineage>
        <taxon>Bacteria</taxon>
        <taxon>Bacillati</taxon>
        <taxon>Bacillota</taxon>
        <taxon>Clostridia</taxon>
        <taxon>Lachnospirales</taxon>
        <taxon>Lachnospiraceae</taxon>
        <taxon>Anaerostipes</taxon>
    </lineage>
</organism>
<protein>
    <submittedName>
        <fullName evidence="4">Uncharacterized protein</fullName>
    </submittedName>
</protein>
<accession>A0A173SNS7</accession>
<evidence type="ECO:0000313" key="5">
    <source>
        <dbReference type="Proteomes" id="UP000095598"/>
    </source>
</evidence>
<comment type="subcellular location">
    <subcellularLocation>
        <location evidence="1">Secreted</location>
    </subcellularLocation>
</comment>
<dbReference type="CDD" id="cd20184">
    <property type="entry name" value="M34_peptidase_like"/>
    <property type="match status" value="1"/>
</dbReference>
<dbReference type="InterPro" id="IPR024079">
    <property type="entry name" value="MetalloPept_cat_dom_sf"/>
</dbReference>
<evidence type="ECO:0000256" key="1">
    <source>
        <dbReference type="ARBA" id="ARBA00004613"/>
    </source>
</evidence>
<feature type="region of interest" description="Disordered" evidence="3">
    <location>
        <begin position="45"/>
        <end position="114"/>
    </location>
</feature>
<reference evidence="4 5" key="1">
    <citation type="submission" date="2015-09" db="EMBL/GenBank/DDBJ databases">
        <authorList>
            <consortium name="Pathogen Informatics"/>
        </authorList>
    </citation>
    <scope>NUCLEOTIDE SEQUENCE [LARGE SCALE GENOMIC DNA]</scope>
    <source>
        <strain evidence="4 5">2789STDY5608868</strain>
    </source>
</reference>
<gene>
    <name evidence="4" type="ORF">ERS852425_01470</name>
</gene>
<dbReference type="Gene3D" id="3.40.390.10">
    <property type="entry name" value="Collagenase (Catalytic Domain)"/>
    <property type="match status" value="1"/>
</dbReference>